<gene>
    <name evidence="3" type="ORF">EGC77_22255</name>
    <name evidence="2" type="ORF">EGC80_12615</name>
</gene>
<dbReference type="Proteomes" id="UP000273778">
    <property type="component" value="Chromosome"/>
</dbReference>
<dbReference type="InterPro" id="IPR038717">
    <property type="entry name" value="Tc1-like_DDE_dom"/>
</dbReference>
<reference evidence="3" key="3">
    <citation type="submission" date="2018-11" db="EMBL/GenBank/DDBJ databases">
        <authorList>
            <person name="Hwang Y.J."/>
            <person name="Hwang C.Y."/>
        </authorList>
    </citation>
    <scope>NUCLEOTIDE SEQUENCE</scope>
    <source>
        <strain evidence="3">R106</strain>
    </source>
</reference>
<reference evidence="2 4" key="1">
    <citation type="submission" date="2018-11" db="EMBL/GenBank/DDBJ databases">
        <title>Shewanella sp. M2.</title>
        <authorList>
            <person name="Hwang Y.J."/>
            <person name="Hwang C.Y."/>
        </authorList>
    </citation>
    <scope>NUCLEOTIDE SEQUENCE [LARGE SCALE GENOMIC DNA]</scope>
    <source>
        <strain evidence="2 4">M2</strain>
    </source>
</reference>
<organism evidence="3 5">
    <name type="scientific">Shewanella psychromarinicola</name>
    <dbReference type="NCBI Taxonomy" id="2487742"/>
    <lineage>
        <taxon>Bacteria</taxon>
        <taxon>Pseudomonadati</taxon>
        <taxon>Pseudomonadota</taxon>
        <taxon>Gammaproteobacteria</taxon>
        <taxon>Alteromonadales</taxon>
        <taxon>Shewanellaceae</taxon>
        <taxon>Shewanella</taxon>
    </lineage>
</organism>
<evidence type="ECO:0000313" key="4">
    <source>
        <dbReference type="Proteomes" id="UP000273778"/>
    </source>
</evidence>
<dbReference type="EMBL" id="CP034073">
    <property type="protein sequence ID" value="AZG35646.1"/>
    <property type="molecule type" value="Genomic_DNA"/>
</dbReference>
<protein>
    <recommendedName>
        <fullName evidence="1">Tc1-like transposase DDE domain-containing protein</fullName>
    </recommendedName>
</protein>
<dbReference type="Proteomes" id="UP000278855">
    <property type="component" value="Unassembled WGS sequence"/>
</dbReference>
<dbReference type="KEGG" id="spsr:EGC80_12615"/>
<proteinExistence type="predicted"/>
<dbReference type="Pfam" id="PF13358">
    <property type="entry name" value="DDE_3"/>
    <property type="match status" value="1"/>
</dbReference>
<evidence type="ECO:0000313" key="3">
    <source>
        <dbReference type="EMBL" id="RPA22415.1"/>
    </source>
</evidence>
<dbReference type="OrthoDB" id="6350427at2"/>
<evidence type="ECO:0000313" key="5">
    <source>
        <dbReference type="Proteomes" id="UP000278855"/>
    </source>
</evidence>
<accession>A0A3N4D903</accession>
<evidence type="ECO:0000313" key="2">
    <source>
        <dbReference type="EMBL" id="AZG35646.1"/>
    </source>
</evidence>
<name>A0A3N4D903_9GAMM</name>
<sequence>MKRIEFHYTPKHASWLNMVEIEIGVMNRQCLDRRIATWDDLRLSLTAWETARNSENARIKWMFDVDNARLKLNRAYKLLNSQN</sequence>
<feature type="domain" description="Tc1-like transposase DDE" evidence="1">
    <location>
        <begin position="2"/>
        <end position="42"/>
    </location>
</feature>
<dbReference type="AlphaFoldDB" id="A0A3N4D903"/>
<dbReference type="EMBL" id="RKKB01000045">
    <property type="protein sequence ID" value="RPA22415.1"/>
    <property type="molecule type" value="Genomic_DNA"/>
</dbReference>
<reference evidence="5" key="2">
    <citation type="submission" date="2018-11" db="EMBL/GenBank/DDBJ databases">
        <title>Shewanella sp. R106.</title>
        <authorList>
            <person name="Hwang Y.J."/>
            <person name="Hwang C.Y."/>
        </authorList>
    </citation>
    <scope>NUCLEOTIDE SEQUENCE [LARGE SCALE GENOMIC DNA]</scope>
    <source>
        <strain evidence="5">R106</strain>
    </source>
</reference>
<evidence type="ECO:0000259" key="1">
    <source>
        <dbReference type="Pfam" id="PF13358"/>
    </source>
</evidence>
<keyword evidence="4" id="KW-1185">Reference proteome</keyword>